<protein>
    <submittedName>
        <fullName evidence="2">Uncharacterized protein</fullName>
    </submittedName>
</protein>
<sequence length="217" mass="24137">MLLKKKTLLSGLLVATSLWTAQVLANPDQALINQYNLAAQVETAQVDSVFGQLNRLIEKEGATPLSLVYLGSTQTLQGRDAFLPWNKMKFTEQGLSTINKGLALLHTLPSSLEKQERIQGLPESYLVRAMAAATFTALPDMFNHFERGYDLYLNLLDEPGFVEQPFAATSWIYRYAVQAALRAEDIKQAKAWLSEMEQRDKANLDTQSALAQVDAKG</sequence>
<dbReference type="Proteomes" id="UP000029994">
    <property type="component" value="Unassembled WGS sequence"/>
</dbReference>
<dbReference type="EMBL" id="JMCG01000001">
    <property type="protein sequence ID" value="KGK11349.1"/>
    <property type="molecule type" value="Genomic_DNA"/>
</dbReference>
<feature type="signal peptide" evidence="1">
    <location>
        <begin position="1"/>
        <end position="25"/>
    </location>
</feature>
<reference evidence="2 3" key="1">
    <citation type="submission" date="2014-04" db="EMBL/GenBank/DDBJ databases">
        <title>Genome sequencing of Vibrio navarrensis strains.</title>
        <authorList>
            <person name="Gladney L.M."/>
            <person name="Katz L.S."/>
            <person name="Marino-Ramirez L."/>
            <person name="Jordan I.K."/>
        </authorList>
    </citation>
    <scope>NUCLEOTIDE SEQUENCE [LARGE SCALE GENOMIC DNA]</scope>
    <source>
        <strain evidence="2 3">ATCC 51183</strain>
    </source>
</reference>
<evidence type="ECO:0000313" key="3">
    <source>
        <dbReference type="Proteomes" id="UP000029994"/>
    </source>
</evidence>
<comment type="caution">
    <text evidence="2">The sequence shown here is derived from an EMBL/GenBank/DDBJ whole genome shotgun (WGS) entry which is preliminary data.</text>
</comment>
<name>A0A099LUL0_9VIBR</name>
<keyword evidence="1" id="KW-0732">Signal</keyword>
<dbReference type="STRING" id="29495.EA26_08500"/>
<feature type="chain" id="PRO_5001950563" evidence="1">
    <location>
        <begin position="26"/>
        <end position="217"/>
    </location>
</feature>
<keyword evidence="3" id="KW-1185">Reference proteome</keyword>
<dbReference type="AlphaFoldDB" id="A0A099LUL0"/>
<dbReference type="eggNOG" id="ENOG50335P8">
    <property type="taxonomic scope" value="Bacteria"/>
</dbReference>
<dbReference type="RefSeq" id="WP_039428898.1">
    <property type="nucleotide sequence ID" value="NZ_CP061844.1"/>
</dbReference>
<evidence type="ECO:0000313" key="2">
    <source>
        <dbReference type="EMBL" id="KGK11349.1"/>
    </source>
</evidence>
<organism evidence="2 3">
    <name type="scientific">Vibrio navarrensis</name>
    <dbReference type="NCBI Taxonomy" id="29495"/>
    <lineage>
        <taxon>Bacteria</taxon>
        <taxon>Pseudomonadati</taxon>
        <taxon>Pseudomonadota</taxon>
        <taxon>Gammaproteobacteria</taxon>
        <taxon>Vibrionales</taxon>
        <taxon>Vibrionaceae</taxon>
        <taxon>Vibrio</taxon>
    </lineage>
</organism>
<proteinExistence type="predicted"/>
<accession>A0A099LUL0</accession>
<evidence type="ECO:0000256" key="1">
    <source>
        <dbReference type="SAM" id="SignalP"/>
    </source>
</evidence>
<dbReference type="GeneID" id="43683232"/>
<gene>
    <name evidence="2" type="ORF">EA26_08500</name>
</gene>